<feature type="region of interest" description="Disordered" evidence="7">
    <location>
        <begin position="281"/>
        <end position="302"/>
    </location>
</feature>
<dbReference type="InterPro" id="IPR036236">
    <property type="entry name" value="Znf_C2H2_sf"/>
</dbReference>
<dbReference type="SMART" id="SM00451">
    <property type="entry name" value="ZnF_U1"/>
    <property type="match status" value="4"/>
</dbReference>
<dbReference type="Gene3D" id="3.30.160.60">
    <property type="entry name" value="Classic Zinc Finger"/>
    <property type="match status" value="3"/>
</dbReference>
<dbReference type="STRING" id="7222.B4JE80"/>
<evidence type="ECO:0000313" key="11">
    <source>
        <dbReference type="Proteomes" id="UP000001070"/>
    </source>
</evidence>
<dbReference type="PhylomeDB" id="B4JE80"/>
<dbReference type="eggNOG" id="ENOG502S3W6">
    <property type="taxonomic scope" value="Eukaryota"/>
</dbReference>
<feature type="region of interest" description="Disordered" evidence="7">
    <location>
        <begin position="613"/>
        <end position="637"/>
    </location>
</feature>
<dbReference type="AlphaFoldDB" id="B4JE80"/>
<dbReference type="PANTHER" id="PTHR46786">
    <property type="entry name" value="ZINC FINGER MATRIN-TYPE PROTEIN 3"/>
    <property type="match status" value="1"/>
</dbReference>
<dbReference type="InterPro" id="IPR013087">
    <property type="entry name" value="Znf_C2H2_type"/>
</dbReference>
<proteinExistence type="predicted"/>
<comment type="subcellular location">
    <subcellularLocation>
        <location evidence="1">Nucleus</location>
    </subcellularLocation>
</comment>
<organism evidence="11">
    <name type="scientific">Drosophila grimshawi</name>
    <name type="common">Hawaiian fruit fly</name>
    <name type="synonym">Idiomyia grimshawi</name>
    <dbReference type="NCBI Taxonomy" id="7222"/>
    <lineage>
        <taxon>Eukaryota</taxon>
        <taxon>Metazoa</taxon>
        <taxon>Ecdysozoa</taxon>
        <taxon>Arthropoda</taxon>
        <taxon>Hexapoda</taxon>
        <taxon>Insecta</taxon>
        <taxon>Pterygota</taxon>
        <taxon>Neoptera</taxon>
        <taxon>Endopterygota</taxon>
        <taxon>Diptera</taxon>
        <taxon>Brachycera</taxon>
        <taxon>Muscomorpha</taxon>
        <taxon>Ephydroidea</taxon>
        <taxon>Drosophilidae</taxon>
        <taxon>Drosophila</taxon>
        <taxon>Hawaiian Drosophila</taxon>
    </lineage>
</organism>
<keyword evidence="3 6" id="KW-0863">Zinc-finger</keyword>
<evidence type="ECO:0000256" key="7">
    <source>
        <dbReference type="SAM" id="MobiDB-lite"/>
    </source>
</evidence>
<dbReference type="OMA" id="PPCPMHG"/>
<evidence type="ECO:0000313" key="10">
    <source>
        <dbReference type="EMBL" id="EDW03600.1"/>
    </source>
</evidence>
<dbReference type="PROSITE" id="PS50171">
    <property type="entry name" value="ZF_MATRIN"/>
    <property type="match status" value="1"/>
</dbReference>
<name>B4JE80_DROGR</name>
<dbReference type="InterPro" id="IPR000690">
    <property type="entry name" value="Matrin/U1-C_Znf_C2H2"/>
</dbReference>
<evidence type="ECO:0000256" key="1">
    <source>
        <dbReference type="ARBA" id="ARBA00004123"/>
    </source>
</evidence>
<evidence type="ECO:0000256" key="6">
    <source>
        <dbReference type="PROSITE-ProRule" id="PRU00042"/>
    </source>
</evidence>
<evidence type="ECO:0000256" key="5">
    <source>
        <dbReference type="ARBA" id="ARBA00023242"/>
    </source>
</evidence>
<keyword evidence="11" id="KW-1185">Reference proteome</keyword>
<evidence type="ECO:0000256" key="4">
    <source>
        <dbReference type="ARBA" id="ARBA00022833"/>
    </source>
</evidence>
<sequence>MLARKYELSPRMPLVHEKIALQCALNISKLASSLPKPRNRFDELPVLVELRRCDEDVLYRYQVNLPASCLDPEPQQMNAAEVTALTKQLQLPCIVHGYTKEHGSSAQNTLIMLQEAVHVVHNRERNDDSQPGINEAISTFQCSPFACKASQRTQDHFMAALHQYESRPLASKLLSDRQSEEHNTEDELQPHLYQVSQGTYISPNNGIYNGYSIVGPPIRHQFNEPQKTVNSPKSEQQQPLKLLNGYKSTRYPNYNHNDNRHMYREKKAGNCNQLSIVARVAPSPPQSKIRPSNGYNPSIPNSALSRNLRDNRAKQLDPMLECASLRNAKTHGLWMAEMQASYGFLPRVDNYGQQIELQRELQLRRKRDQDIQHQKLIEQRVHKDSQLISQVPQELQSLFQWDSCRLCHTALTSKRNALDHYLSRTHLRRVETWLIQNSFGMGNLSEEMLRHLRSSGPAILHCDLCDLKLSSMLHAWQHFCGRRHRLVERRISKPNGEGYYDKAGNWVRTNDKWLMCHLCDVIVTSESQLGLHMAGLRHRKRERSNFGSSSTDTFDGSFIHRITGNGTLVPLNPFGTYMYAGRNRRDIHMMDDVNANYYCELCNKTLNHKKSAQQHVEGRAHSKKLERNKQETRTVCI</sequence>
<dbReference type="GO" id="GO:0008270">
    <property type="term" value="F:zinc ion binding"/>
    <property type="evidence" value="ECO:0007669"/>
    <property type="project" value="UniProtKB-KW"/>
</dbReference>
<dbReference type="SUPFAM" id="SSF57667">
    <property type="entry name" value="beta-beta-alpha zinc fingers"/>
    <property type="match status" value="4"/>
</dbReference>
<dbReference type="OrthoDB" id="434647at2759"/>
<feature type="compositionally biased region" description="Basic and acidic residues" evidence="7">
    <location>
        <begin position="616"/>
        <end position="637"/>
    </location>
</feature>
<dbReference type="KEGG" id="dgr:6561656"/>
<dbReference type="HOGENOM" id="CLU_413494_0_0_1"/>
<protein>
    <submittedName>
        <fullName evidence="10">GH10419</fullName>
    </submittedName>
</protein>
<feature type="domain" description="C2H2-type" evidence="8">
    <location>
        <begin position="597"/>
        <end position="626"/>
    </location>
</feature>
<dbReference type="EMBL" id="CH916368">
    <property type="protein sequence ID" value="EDW03600.1"/>
    <property type="molecule type" value="Genomic_DNA"/>
</dbReference>
<reference evidence="10 11" key="1">
    <citation type="journal article" date="2007" name="Nature">
        <title>Evolution of genes and genomes on the Drosophila phylogeny.</title>
        <authorList>
            <consortium name="Drosophila 12 Genomes Consortium"/>
            <person name="Clark A.G."/>
            <person name="Eisen M.B."/>
            <person name="Smith D.R."/>
            <person name="Bergman C.M."/>
            <person name="Oliver B."/>
            <person name="Markow T.A."/>
            <person name="Kaufman T.C."/>
            <person name="Kellis M."/>
            <person name="Gelbart W."/>
            <person name="Iyer V.N."/>
            <person name="Pollard D.A."/>
            <person name="Sackton T.B."/>
            <person name="Larracuente A.M."/>
            <person name="Singh N.D."/>
            <person name="Abad J.P."/>
            <person name="Abt D.N."/>
            <person name="Adryan B."/>
            <person name="Aguade M."/>
            <person name="Akashi H."/>
            <person name="Anderson W.W."/>
            <person name="Aquadro C.F."/>
            <person name="Ardell D.H."/>
            <person name="Arguello R."/>
            <person name="Artieri C.G."/>
            <person name="Barbash D.A."/>
            <person name="Barker D."/>
            <person name="Barsanti P."/>
            <person name="Batterham P."/>
            <person name="Batzoglou S."/>
            <person name="Begun D."/>
            <person name="Bhutkar A."/>
            <person name="Blanco E."/>
            <person name="Bosak S.A."/>
            <person name="Bradley R.K."/>
            <person name="Brand A.D."/>
            <person name="Brent M.R."/>
            <person name="Brooks A.N."/>
            <person name="Brown R.H."/>
            <person name="Butlin R.K."/>
            <person name="Caggese C."/>
            <person name="Calvi B.R."/>
            <person name="Bernardo de Carvalho A."/>
            <person name="Caspi A."/>
            <person name="Castrezana S."/>
            <person name="Celniker S.E."/>
            <person name="Chang J.L."/>
            <person name="Chapple C."/>
            <person name="Chatterji S."/>
            <person name="Chinwalla A."/>
            <person name="Civetta A."/>
            <person name="Clifton S.W."/>
            <person name="Comeron J.M."/>
            <person name="Costello J.C."/>
            <person name="Coyne J.A."/>
            <person name="Daub J."/>
            <person name="David R.G."/>
            <person name="Delcher A.L."/>
            <person name="Delehaunty K."/>
            <person name="Do C.B."/>
            <person name="Ebling H."/>
            <person name="Edwards K."/>
            <person name="Eickbush T."/>
            <person name="Evans J.D."/>
            <person name="Filipski A."/>
            <person name="Findeiss S."/>
            <person name="Freyhult E."/>
            <person name="Fulton L."/>
            <person name="Fulton R."/>
            <person name="Garcia A.C."/>
            <person name="Gardiner A."/>
            <person name="Garfield D.A."/>
            <person name="Garvin B.E."/>
            <person name="Gibson G."/>
            <person name="Gilbert D."/>
            <person name="Gnerre S."/>
            <person name="Godfrey J."/>
            <person name="Good R."/>
            <person name="Gotea V."/>
            <person name="Gravely B."/>
            <person name="Greenberg A.J."/>
            <person name="Griffiths-Jones S."/>
            <person name="Gross S."/>
            <person name="Guigo R."/>
            <person name="Gustafson E.A."/>
            <person name="Haerty W."/>
            <person name="Hahn M.W."/>
            <person name="Halligan D.L."/>
            <person name="Halpern A.L."/>
            <person name="Halter G.M."/>
            <person name="Han M.V."/>
            <person name="Heger A."/>
            <person name="Hillier L."/>
            <person name="Hinrichs A.S."/>
            <person name="Holmes I."/>
            <person name="Hoskins R.A."/>
            <person name="Hubisz M.J."/>
            <person name="Hultmark D."/>
            <person name="Huntley M.A."/>
            <person name="Jaffe D.B."/>
            <person name="Jagadeeshan S."/>
            <person name="Jeck W.R."/>
            <person name="Johnson J."/>
            <person name="Jones C.D."/>
            <person name="Jordan W.C."/>
            <person name="Karpen G.H."/>
            <person name="Kataoka E."/>
            <person name="Keightley P.D."/>
            <person name="Kheradpour P."/>
            <person name="Kirkness E.F."/>
            <person name="Koerich L.B."/>
            <person name="Kristiansen K."/>
            <person name="Kudrna D."/>
            <person name="Kulathinal R.J."/>
            <person name="Kumar S."/>
            <person name="Kwok R."/>
            <person name="Lander E."/>
            <person name="Langley C.H."/>
            <person name="Lapoint R."/>
            <person name="Lazzaro B.P."/>
            <person name="Lee S.J."/>
            <person name="Levesque L."/>
            <person name="Li R."/>
            <person name="Lin C.F."/>
            <person name="Lin M.F."/>
            <person name="Lindblad-Toh K."/>
            <person name="Llopart A."/>
            <person name="Long M."/>
            <person name="Low L."/>
            <person name="Lozovsky E."/>
            <person name="Lu J."/>
            <person name="Luo M."/>
            <person name="Machado C.A."/>
            <person name="Makalowski W."/>
            <person name="Marzo M."/>
            <person name="Matsuda M."/>
            <person name="Matzkin L."/>
            <person name="McAllister B."/>
            <person name="McBride C.S."/>
            <person name="McKernan B."/>
            <person name="McKernan K."/>
            <person name="Mendez-Lago M."/>
            <person name="Minx P."/>
            <person name="Mollenhauer M.U."/>
            <person name="Montooth K."/>
            <person name="Mount S.M."/>
            <person name="Mu X."/>
            <person name="Myers E."/>
            <person name="Negre B."/>
            <person name="Newfeld S."/>
            <person name="Nielsen R."/>
            <person name="Noor M.A."/>
            <person name="O'Grady P."/>
            <person name="Pachter L."/>
            <person name="Papaceit M."/>
            <person name="Parisi M.J."/>
            <person name="Parisi M."/>
            <person name="Parts L."/>
            <person name="Pedersen J.S."/>
            <person name="Pesole G."/>
            <person name="Phillippy A.M."/>
            <person name="Ponting C.P."/>
            <person name="Pop M."/>
            <person name="Porcelli D."/>
            <person name="Powell J.R."/>
            <person name="Prohaska S."/>
            <person name="Pruitt K."/>
            <person name="Puig M."/>
            <person name="Quesneville H."/>
            <person name="Ram K.R."/>
            <person name="Rand D."/>
            <person name="Rasmussen M.D."/>
            <person name="Reed L.K."/>
            <person name="Reenan R."/>
            <person name="Reily A."/>
            <person name="Remington K.A."/>
            <person name="Rieger T.T."/>
            <person name="Ritchie M.G."/>
            <person name="Robin C."/>
            <person name="Rogers Y.H."/>
            <person name="Rohde C."/>
            <person name="Rozas J."/>
            <person name="Rubenfield M.J."/>
            <person name="Ruiz A."/>
            <person name="Russo S."/>
            <person name="Salzberg S.L."/>
            <person name="Sanchez-Gracia A."/>
            <person name="Saranga D.J."/>
            <person name="Sato H."/>
            <person name="Schaeffer S.W."/>
            <person name="Schatz M.C."/>
            <person name="Schlenke T."/>
            <person name="Schwartz R."/>
            <person name="Segarra C."/>
            <person name="Singh R.S."/>
            <person name="Sirot L."/>
            <person name="Sirota M."/>
            <person name="Sisneros N.B."/>
            <person name="Smith C.D."/>
            <person name="Smith T.F."/>
            <person name="Spieth J."/>
            <person name="Stage D.E."/>
            <person name="Stark A."/>
            <person name="Stephan W."/>
            <person name="Strausberg R.L."/>
            <person name="Strempel S."/>
            <person name="Sturgill D."/>
            <person name="Sutton G."/>
            <person name="Sutton G.G."/>
            <person name="Tao W."/>
            <person name="Teichmann S."/>
            <person name="Tobari Y.N."/>
            <person name="Tomimura Y."/>
            <person name="Tsolas J.M."/>
            <person name="Valente V.L."/>
            <person name="Venter E."/>
            <person name="Venter J.C."/>
            <person name="Vicario S."/>
            <person name="Vieira F.G."/>
            <person name="Vilella A.J."/>
            <person name="Villasante A."/>
            <person name="Walenz B."/>
            <person name="Wang J."/>
            <person name="Wasserman M."/>
            <person name="Watts T."/>
            <person name="Wilson D."/>
            <person name="Wilson R.K."/>
            <person name="Wing R.A."/>
            <person name="Wolfner M.F."/>
            <person name="Wong A."/>
            <person name="Wong G.K."/>
            <person name="Wu C.I."/>
            <person name="Wu G."/>
            <person name="Yamamoto D."/>
            <person name="Yang H.P."/>
            <person name="Yang S.P."/>
            <person name="Yorke J.A."/>
            <person name="Yoshida K."/>
            <person name="Zdobnov E."/>
            <person name="Zhang P."/>
            <person name="Zhang Y."/>
            <person name="Zimin A.V."/>
            <person name="Baldwin J."/>
            <person name="Abdouelleil A."/>
            <person name="Abdulkadir J."/>
            <person name="Abebe A."/>
            <person name="Abera B."/>
            <person name="Abreu J."/>
            <person name="Acer S.C."/>
            <person name="Aftuck L."/>
            <person name="Alexander A."/>
            <person name="An P."/>
            <person name="Anderson E."/>
            <person name="Anderson S."/>
            <person name="Arachi H."/>
            <person name="Azer M."/>
            <person name="Bachantsang P."/>
            <person name="Barry A."/>
            <person name="Bayul T."/>
            <person name="Berlin A."/>
            <person name="Bessette D."/>
            <person name="Bloom T."/>
            <person name="Blye J."/>
            <person name="Boguslavskiy L."/>
            <person name="Bonnet C."/>
            <person name="Boukhgalter B."/>
            <person name="Bourzgui I."/>
            <person name="Brown A."/>
            <person name="Cahill P."/>
            <person name="Channer S."/>
            <person name="Cheshatsang Y."/>
            <person name="Chuda L."/>
            <person name="Citroen M."/>
            <person name="Collymore A."/>
            <person name="Cooke P."/>
            <person name="Costello M."/>
            <person name="D'Aco K."/>
            <person name="Daza R."/>
            <person name="De Haan G."/>
            <person name="DeGray S."/>
            <person name="DeMaso C."/>
            <person name="Dhargay N."/>
            <person name="Dooley K."/>
            <person name="Dooley E."/>
            <person name="Doricent M."/>
            <person name="Dorje P."/>
            <person name="Dorjee K."/>
            <person name="Dupes A."/>
            <person name="Elong R."/>
            <person name="Falk J."/>
            <person name="Farina A."/>
            <person name="Faro S."/>
            <person name="Ferguson D."/>
            <person name="Fisher S."/>
            <person name="Foley C.D."/>
            <person name="Franke A."/>
            <person name="Friedrich D."/>
            <person name="Gadbois L."/>
            <person name="Gearin G."/>
            <person name="Gearin C.R."/>
            <person name="Giannoukos G."/>
            <person name="Goode T."/>
            <person name="Graham J."/>
            <person name="Grandbois E."/>
            <person name="Grewal S."/>
            <person name="Gyaltsen K."/>
            <person name="Hafez N."/>
            <person name="Hagos B."/>
            <person name="Hall J."/>
            <person name="Henson C."/>
            <person name="Hollinger A."/>
            <person name="Honan T."/>
            <person name="Huard M.D."/>
            <person name="Hughes L."/>
            <person name="Hurhula B."/>
            <person name="Husby M.E."/>
            <person name="Kamat A."/>
            <person name="Kanga B."/>
            <person name="Kashin S."/>
            <person name="Khazanovich D."/>
            <person name="Kisner P."/>
            <person name="Lance K."/>
            <person name="Lara M."/>
            <person name="Lee W."/>
            <person name="Lennon N."/>
            <person name="Letendre F."/>
            <person name="LeVine R."/>
            <person name="Lipovsky A."/>
            <person name="Liu X."/>
            <person name="Liu J."/>
            <person name="Liu S."/>
            <person name="Lokyitsang T."/>
            <person name="Lokyitsang Y."/>
            <person name="Lubonja R."/>
            <person name="Lui A."/>
            <person name="MacDonald P."/>
            <person name="Magnisalis V."/>
            <person name="Maru K."/>
            <person name="Matthews C."/>
            <person name="McCusker W."/>
            <person name="McDonough S."/>
            <person name="Mehta T."/>
            <person name="Meldrim J."/>
            <person name="Meneus L."/>
            <person name="Mihai O."/>
            <person name="Mihalev A."/>
            <person name="Mihova T."/>
            <person name="Mittelman R."/>
            <person name="Mlenga V."/>
            <person name="Montmayeur A."/>
            <person name="Mulrain L."/>
            <person name="Navidi A."/>
            <person name="Naylor J."/>
            <person name="Negash T."/>
            <person name="Nguyen T."/>
            <person name="Nguyen N."/>
            <person name="Nicol R."/>
            <person name="Norbu C."/>
            <person name="Norbu N."/>
            <person name="Novod N."/>
            <person name="O'Neill B."/>
            <person name="Osman S."/>
            <person name="Markiewicz E."/>
            <person name="Oyono O.L."/>
            <person name="Patti C."/>
            <person name="Phunkhang P."/>
            <person name="Pierre F."/>
            <person name="Priest M."/>
            <person name="Raghuraman S."/>
            <person name="Rege F."/>
            <person name="Reyes R."/>
            <person name="Rise C."/>
            <person name="Rogov P."/>
            <person name="Ross K."/>
            <person name="Ryan E."/>
            <person name="Settipalli S."/>
            <person name="Shea T."/>
            <person name="Sherpa N."/>
            <person name="Shi L."/>
            <person name="Shih D."/>
            <person name="Sparrow T."/>
            <person name="Spaulding J."/>
            <person name="Stalker J."/>
            <person name="Stange-Thomann N."/>
            <person name="Stavropoulos S."/>
            <person name="Stone C."/>
            <person name="Strader C."/>
            <person name="Tesfaye S."/>
            <person name="Thomson T."/>
            <person name="Thoulutsang Y."/>
            <person name="Thoulutsang D."/>
            <person name="Topham K."/>
            <person name="Topping I."/>
            <person name="Tsamla T."/>
            <person name="Vassiliev H."/>
            <person name="Vo A."/>
            <person name="Wangchuk T."/>
            <person name="Wangdi T."/>
            <person name="Weiand M."/>
            <person name="Wilkinson J."/>
            <person name="Wilson A."/>
            <person name="Yadav S."/>
            <person name="Young G."/>
            <person name="Yu Q."/>
            <person name="Zembek L."/>
            <person name="Zhong D."/>
            <person name="Zimmer A."/>
            <person name="Zwirko Z."/>
            <person name="Jaffe D.B."/>
            <person name="Alvarez P."/>
            <person name="Brockman W."/>
            <person name="Butler J."/>
            <person name="Chin C."/>
            <person name="Gnerre S."/>
            <person name="Grabherr M."/>
            <person name="Kleber M."/>
            <person name="Mauceli E."/>
            <person name="MacCallum I."/>
        </authorList>
    </citation>
    <scope>NUCLEOTIDE SEQUENCE [LARGE SCALE GENOMIC DNA]</scope>
    <source>
        <strain evidence="11">Tucson 15287-2541.00</strain>
    </source>
</reference>
<dbReference type="SMART" id="SM00355">
    <property type="entry name" value="ZnF_C2H2"/>
    <property type="match status" value="4"/>
</dbReference>
<dbReference type="GO" id="GO:0003676">
    <property type="term" value="F:nucleic acid binding"/>
    <property type="evidence" value="ECO:0007669"/>
    <property type="project" value="InterPro"/>
</dbReference>
<dbReference type="GO" id="GO:0005634">
    <property type="term" value="C:nucleus"/>
    <property type="evidence" value="ECO:0007669"/>
    <property type="project" value="UniProtKB-SubCell"/>
</dbReference>
<keyword evidence="5" id="KW-0539">Nucleus</keyword>
<dbReference type="PANTHER" id="PTHR46786:SF1">
    <property type="entry name" value="ZINC FINGER MATRIN-TYPE PROTEIN 3"/>
    <property type="match status" value="1"/>
</dbReference>
<feature type="domain" description="Matrin-type" evidence="9">
    <location>
        <begin position="597"/>
        <end position="627"/>
    </location>
</feature>
<keyword evidence="2" id="KW-0479">Metal-binding</keyword>
<feature type="compositionally biased region" description="Polar residues" evidence="7">
    <location>
        <begin position="289"/>
        <end position="302"/>
    </location>
</feature>
<evidence type="ECO:0000259" key="9">
    <source>
        <dbReference type="PROSITE" id="PS50171"/>
    </source>
</evidence>
<dbReference type="PROSITE" id="PS50157">
    <property type="entry name" value="ZINC_FINGER_C2H2_2"/>
    <property type="match status" value="1"/>
</dbReference>
<keyword evidence="4" id="KW-0862">Zinc</keyword>
<dbReference type="Proteomes" id="UP000001070">
    <property type="component" value="Unassembled WGS sequence"/>
</dbReference>
<dbReference type="InterPro" id="IPR052644">
    <property type="entry name" value="ZMAT3"/>
</dbReference>
<accession>B4JE80</accession>
<dbReference type="InterPro" id="IPR003604">
    <property type="entry name" value="Matrin/U1-like-C_Znf_C2H2"/>
</dbReference>
<evidence type="ECO:0000256" key="2">
    <source>
        <dbReference type="ARBA" id="ARBA00022723"/>
    </source>
</evidence>
<gene>
    <name evidence="10" type="primary">Dgri\GH10419</name>
    <name evidence="10" type="ORF">Dgri_GH10419</name>
</gene>
<evidence type="ECO:0000256" key="3">
    <source>
        <dbReference type="ARBA" id="ARBA00022771"/>
    </source>
</evidence>
<dbReference type="Pfam" id="PF12874">
    <property type="entry name" value="zf-met"/>
    <property type="match status" value="3"/>
</dbReference>
<dbReference type="InParanoid" id="B4JE80"/>
<evidence type="ECO:0000259" key="8">
    <source>
        <dbReference type="PROSITE" id="PS50157"/>
    </source>
</evidence>
<dbReference type="PROSITE" id="PS00028">
    <property type="entry name" value="ZINC_FINGER_C2H2_1"/>
    <property type="match status" value="1"/>
</dbReference>